<accession>A0A0M2EXU4</accession>
<reference evidence="1 2" key="1">
    <citation type="submission" date="2014-08" db="EMBL/GenBank/DDBJ databases">
        <title>Genome sequences of NCPPB Pectobacterium isolates.</title>
        <authorList>
            <person name="Glover R.H."/>
            <person name="Sapp M."/>
            <person name="Elphinstone J."/>
        </authorList>
    </citation>
    <scope>NUCLEOTIDE SEQUENCE [LARGE SCALE GENOMIC DNA]</scope>
    <source>
        <strain evidence="1 2">LMG 21372</strain>
    </source>
</reference>
<evidence type="ECO:0000313" key="1">
    <source>
        <dbReference type="EMBL" id="KGA31357.1"/>
    </source>
</evidence>
<organism evidence="1 2">
    <name type="scientific">Pectobacterium brasiliense</name>
    <dbReference type="NCBI Taxonomy" id="180957"/>
    <lineage>
        <taxon>Bacteria</taxon>
        <taxon>Pseudomonadati</taxon>
        <taxon>Pseudomonadota</taxon>
        <taxon>Gammaproteobacteria</taxon>
        <taxon>Enterobacterales</taxon>
        <taxon>Pectobacteriaceae</taxon>
        <taxon>Pectobacterium</taxon>
    </lineage>
</organism>
<protein>
    <submittedName>
        <fullName evidence="1">Replication protein B</fullName>
    </submittedName>
</protein>
<gene>
    <name evidence="1" type="ORF">KU74_21365</name>
</gene>
<dbReference type="EMBL" id="JQOD01000012">
    <property type="protein sequence ID" value="KGA31357.1"/>
    <property type="molecule type" value="Genomic_DNA"/>
</dbReference>
<sequence length="166" mass="19423">MTAFTVSSMQNLPAGLRSVIGKHFADSRWRETCAYYNGLNERDRLSICFHAQMKKRQTVYRLEEMPAAERERIVCAIDELRRAFSKGRNRGVNTSTFLSWLNVSERKTLFMHAGLTEKEFNQPYWRIEDESCKWRKPILRALNELVSLFEAAPDILTAIKPEEYLN</sequence>
<name>A0A0M2EXU4_9GAMM</name>
<dbReference type="Proteomes" id="UP000029435">
    <property type="component" value="Unassembled WGS sequence"/>
</dbReference>
<dbReference type="RefSeq" id="WP_039318095.1">
    <property type="nucleotide sequence ID" value="NZ_JQOD01000012.1"/>
</dbReference>
<dbReference type="AlphaFoldDB" id="A0A0M2EXU4"/>
<dbReference type="OrthoDB" id="6418370at2"/>
<proteinExistence type="predicted"/>
<comment type="caution">
    <text evidence="1">The sequence shown here is derived from an EMBL/GenBank/DDBJ whole genome shotgun (WGS) entry which is preliminary data.</text>
</comment>
<evidence type="ECO:0000313" key="2">
    <source>
        <dbReference type="Proteomes" id="UP000029435"/>
    </source>
</evidence>